<dbReference type="SUPFAM" id="SSF46689">
    <property type="entry name" value="Homeodomain-like"/>
    <property type="match status" value="1"/>
</dbReference>
<evidence type="ECO:0000313" key="2">
    <source>
        <dbReference type="Proteomes" id="UP001153678"/>
    </source>
</evidence>
<protein>
    <submittedName>
        <fullName evidence="1">10286_t:CDS:1</fullName>
    </submittedName>
</protein>
<dbReference type="Proteomes" id="UP001153678">
    <property type="component" value="Unassembled WGS sequence"/>
</dbReference>
<feature type="non-terminal residue" evidence="1">
    <location>
        <position position="1"/>
    </location>
</feature>
<reference evidence="1" key="1">
    <citation type="submission" date="2022-08" db="EMBL/GenBank/DDBJ databases">
        <authorList>
            <person name="Kallberg Y."/>
            <person name="Tangrot J."/>
            <person name="Rosling A."/>
        </authorList>
    </citation>
    <scope>NUCLEOTIDE SEQUENCE</scope>
    <source>
        <strain evidence="1">Wild A</strain>
    </source>
</reference>
<accession>A0A9W4XB73</accession>
<dbReference type="Gene3D" id="1.10.10.10">
    <property type="entry name" value="Winged helix-like DNA-binding domain superfamily/Winged helix DNA-binding domain"/>
    <property type="match status" value="1"/>
</dbReference>
<gene>
    <name evidence="1" type="ORF">FWILDA_LOCUS18922</name>
</gene>
<dbReference type="InterPro" id="IPR009057">
    <property type="entry name" value="Homeodomain-like_sf"/>
</dbReference>
<evidence type="ECO:0000313" key="1">
    <source>
        <dbReference type="EMBL" id="CAI2199135.1"/>
    </source>
</evidence>
<organism evidence="1 2">
    <name type="scientific">Funneliformis geosporum</name>
    <dbReference type="NCBI Taxonomy" id="1117311"/>
    <lineage>
        <taxon>Eukaryota</taxon>
        <taxon>Fungi</taxon>
        <taxon>Fungi incertae sedis</taxon>
        <taxon>Mucoromycota</taxon>
        <taxon>Glomeromycotina</taxon>
        <taxon>Glomeromycetes</taxon>
        <taxon>Glomerales</taxon>
        <taxon>Glomeraceae</taxon>
        <taxon>Funneliformis</taxon>
    </lineage>
</organism>
<dbReference type="EMBL" id="CAMKVN010020395">
    <property type="protein sequence ID" value="CAI2199135.1"/>
    <property type="molecule type" value="Genomic_DNA"/>
</dbReference>
<dbReference type="InterPro" id="IPR036388">
    <property type="entry name" value="WH-like_DNA-bd_sf"/>
</dbReference>
<sequence length="66" mass="7559">VGTVELLGNVGTNQIIRTEKIFNNHIQWQIVEKSLFGLSCRKIAKQLGVSKSYVSHIMQYIQTFSY</sequence>
<keyword evidence="2" id="KW-1185">Reference proteome</keyword>
<proteinExistence type="predicted"/>
<dbReference type="OrthoDB" id="10474662at2759"/>
<comment type="caution">
    <text evidence="1">The sequence shown here is derived from an EMBL/GenBank/DDBJ whole genome shotgun (WGS) entry which is preliminary data.</text>
</comment>
<feature type="non-terminal residue" evidence="1">
    <location>
        <position position="66"/>
    </location>
</feature>
<name>A0A9W4XB73_9GLOM</name>
<dbReference type="AlphaFoldDB" id="A0A9W4XB73"/>